<organism evidence="1">
    <name type="scientific">marine sediment metagenome</name>
    <dbReference type="NCBI Taxonomy" id="412755"/>
    <lineage>
        <taxon>unclassified sequences</taxon>
        <taxon>metagenomes</taxon>
        <taxon>ecological metagenomes</taxon>
    </lineage>
</organism>
<comment type="caution">
    <text evidence="1">The sequence shown here is derived from an EMBL/GenBank/DDBJ whole genome shotgun (WGS) entry which is preliminary data.</text>
</comment>
<dbReference type="EMBL" id="BARW01028165">
    <property type="protein sequence ID" value="GAJ09959.1"/>
    <property type="molecule type" value="Genomic_DNA"/>
</dbReference>
<sequence length="57" mass="6300">LSTLKQKISLVDKNGGIIPNSLNKVLFSLIALLKSNIRYLPGGRMNYSVIVFPNKVI</sequence>
<proteinExistence type="predicted"/>
<gene>
    <name evidence="1" type="ORF">S12H4_45539</name>
</gene>
<name>X1TXK5_9ZZZZ</name>
<protein>
    <submittedName>
        <fullName evidence="1">Uncharacterized protein</fullName>
    </submittedName>
</protein>
<feature type="non-terminal residue" evidence="1">
    <location>
        <position position="1"/>
    </location>
</feature>
<reference evidence="1" key="1">
    <citation type="journal article" date="2014" name="Front. Microbiol.">
        <title>High frequency of phylogenetically diverse reductive dehalogenase-homologous genes in deep subseafloor sedimentary metagenomes.</title>
        <authorList>
            <person name="Kawai M."/>
            <person name="Futagami T."/>
            <person name="Toyoda A."/>
            <person name="Takaki Y."/>
            <person name="Nishi S."/>
            <person name="Hori S."/>
            <person name="Arai W."/>
            <person name="Tsubouchi T."/>
            <person name="Morono Y."/>
            <person name="Uchiyama I."/>
            <person name="Ito T."/>
            <person name="Fujiyama A."/>
            <person name="Inagaki F."/>
            <person name="Takami H."/>
        </authorList>
    </citation>
    <scope>NUCLEOTIDE SEQUENCE</scope>
    <source>
        <strain evidence="1">Expedition CK06-06</strain>
    </source>
</reference>
<evidence type="ECO:0000313" key="1">
    <source>
        <dbReference type="EMBL" id="GAJ09959.1"/>
    </source>
</evidence>
<dbReference type="AlphaFoldDB" id="X1TXK5"/>
<accession>X1TXK5</accession>